<comment type="caution">
    <text evidence="2">The sequence shown here is derived from an EMBL/GenBank/DDBJ whole genome shotgun (WGS) entry which is preliminary data.</text>
</comment>
<dbReference type="EMBL" id="JBBMEP010000012">
    <property type="protein sequence ID" value="MEQ2377236.1"/>
    <property type="molecule type" value="Genomic_DNA"/>
</dbReference>
<proteinExistence type="predicted"/>
<evidence type="ECO:0000313" key="3">
    <source>
        <dbReference type="Proteomes" id="UP001496146"/>
    </source>
</evidence>
<keyword evidence="3" id="KW-1185">Reference proteome</keyword>
<dbReference type="RefSeq" id="WP_349137827.1">
    <property type="nucleotide sequence ID" value="NZ_JBBMEP010000012.1"/>
</dbReference>
<gene>
    <name evidence="2" type="ORF">WMO17_07655</name>
</gene>
<evidence type="ECO:0000313" key="2">
    <source>
        <dbReference type="EMBL" id="MEQ2377236.1"/>
    </source>
</evidence>
<dbReference type="Proteomes" id="UP001496146">
    <property type="component" value="Unassembled WGS sequence"/>
</dbReference>
<reference evidence="2 3" key="1">
    <citation type="submission" date="2024-03" db="EMBL/GenBank/DDBJ databases">
        <title>Human intestinal bacterial collection.</title>
        <authorList>
            <person name="Pauvert C."/>
            <person name="Hitch T.C.A."/>
            <person name="Clavel T."/>
        </authorList>
    </citation>
    <scope>NUCLEOTIDE SEQUENCE [LARGE SCALE GENOMIC DNA]</scope>
    <source>
        <strain evidence="2 3">CLA-JM-H7-B</strain>
    </source>
</reference>
<sequence>MEEKSSAQELSVREISLIRELAQIRKEHKRELEYEKFDGYELPPRTQFSMLNKPAVSIKYGVMKFNMACIRLFEGIKYVLPILHPNKKRLALIMCPEEDSASVEWARQKGENWVNKDITSLEFVENIFRLMNWNRECRYKVLGRVANSDQGLCMLFDLEEAIMFTPKPQEYADPLTGEMKKKQMKFFPDTYRNRIGKSYNDYIADHQMNMFEDFIGYQGSAVLDEPVREEDSFSKESMSQESEISENILLPDLAKQSESIEQQSGEIAERGMPT</sequence>
<feature type="compositionally biased region" description="Polar residues" evidence="1">
    <location>
        <begin position="256"/>
        <end position="265"/>
    </location>
</feature>
<feature type="region of interest" description="Disordered" evidence="1">
    <location>
        <begin position="255"/>
        <end position="274"/>
    </location>
</feature>
<protein>
    <submittedName>
        <fullName evidence="2">Uncharacterized protein</fullName>
    </submittedName>
</protein>
<evidence type="ECO:0000256" key="1">
    <source>
        <dbReference type="SAM" id="MobiDB-lite"/>
    </source>
</evidence>
<accession>A0ABV1BN89</accession>
<organism evidence="2 3">
    <name type="scientific">Faecalibacterium faecis</name>
    <dbReference type="NCBI Taxonomy" id="3133157"/>
    <lineage>
        <taxon>Bacteria</taxon>
        <taxon>Bacillati</taxon>
        <taxon>Bacillota</taxon>
        <taxon>Clostridia</taxon>
        <taxon>Eubacteriales</taxon>
        <taxon>Oscillospiraceae</taxon>
        <taxon>Faecalibacterium</taxon>
    </lineage>
</organism>
<name>A0ABV1BN89_9FIRM</name>